<dbReference type="Proteomes" id="UP001066276">
    <property type="component" value="Chromosome 4_1"/>
</dbReference>
<keyword evidence="2" id="KW-1185">Reference proteome</keyword>
<evidence type="ECO:0000313" key="1">
    <source>
        <dbReference type="EMBL" id="KAJ1174325.1"/>
    </source>
</evidence>
<organism evidence="1 2">
    <name type="scientific">Pleurodeles waltl</name>
    <name type="common">Iberian ribbed newt</name>
    <dbReference type="NCBI Taxonomy" id="8319"/>
    <lineage>
        <taxon>Eukaryota</taxon>
        <taxon>Metazoa</taxon>
        <taxon>Chordata</taxon>
        <taxon>Craniata</taxon>
        <taxon>Vertebrata</taxon>
        <taxon>Euteleostomi</taxon>
        <taxon>Amphibia</taxon>
        <taxon>Batrachia</taxon>
        <taxon>Caudata</taxon>
        <taxon>Salamandroidea</taxon>
        <taxon>Salamandridae</taxon>
        <taxon>Pleurodelinae</taxon>
        <taxon>Pleurodeles</taxon>
    </lineage>
</organism>
<dbReference type="EMBL" id="JANPWB010000007">
    <property type="protein sequence ID" value="KAJ1174325.1"/>
    <property type="molecule type" value="Genomic_DNA"/>
</dbReference>
<comment type="caution">
    <text evidence="1">The sequence shown here is derived from an EMBL/GenBank/DDBJ whole genome shotgun (WGS) entry which is preliminary data.</text>
</comment>
<reference evidence="1" key="1">
    <citation type="journal article" date="2022" name="bioRxiv">
        <title>Sequencing and chromosome-scale assembly of the giantPleurodeles waltlgenome.</title>
        <authorList>
            <person name="Brown T."/>
            <person name="Elewa A."/>
            <person name="Iarovenko S."/>
            <person name="Subramanian E."/>
            <person name="Araus A.J."/>
            <person name="Petzold A."/>
            <person name="Susuki M."/>
            <person name="Suzuki K.-i.T."/>
            <person name="Hayashi T."/>
            <person name="Toyoda A."/>
            <person name="Oliveira C."/>
            <person name="Osipova E."/>
            <person name="Leigh N.D."/>
            <person name="Simon A."/>
            <person name="Yun M.H."/>
        </authorList>
    </citation>
    <scope>NUCLEOTIDE SEQUENCE</scope>
    <source>
        <strain evidence="1">20211129_DDA</strain>
        <tissue evidence="1">Liver</tissue>
    </source>
</reference>
<sequence length="77" mass="8293">MVSQTGEATGQWTAPVVGVSSRGACPQEAVWAHLQPGVCWFCPRPRAGLMNKEAWSGLESERRDRGIKEVAALTDPA</sequence>
<protein>
    <submittedName>
        <fullName evidence="1">Uncharacterized protein</fullName>
    </submittedName>
</protein>
<evidence type="ECO:0000313" key="2">
    <source>
        <dbReference type="Proteomes" id="UP001066276"/>
    </source>
</evidence>
<proteinExistence type="predicted"/>
<accession>A0AAV7TCM7</accession>
<gene>
    <name evidence="1" type="ORF">NDU88_006147</name>
</gene>
<dbReference type="AlphaFoldDB" id="A0AAV7TCM7"/>
<name>A0AAV7TCM7_PLEWA</name>